<dbReference type="PANTHER" id="PTHR43222:SF11">
    <property type="entry name" value="PHOSPHATASE NUDJ"/>
    <property type="match status" value="1"/>
</dbReference>
<feature type="domain" description="Nudix hydrolase" evidence="5">
    <location>
        <begin position="2"/>
        <end position="133"/>
    </location>
</feature>
<comment type="cofactor">
    <cofactor evidence="4">
        <name>Mg(2+)</name>
        <dbReference type="ChEBI" id="CHEBI:18420"/>
    </cofactor>
</comment>
<evidence type="ECO:0000256" key="4">
    <source>
        <dbReference type="RuleBase" id="RU364043"/>
    </source>
</evidence>
<dbReference type="GO" id="GO:0017111">
    <property type="term" value="F:ribonucleoside triphosphate phosphatase activity"/>
    <property type="evidence" value="ECO:0007669"/>
    <property type="project" value="InterPro"/>
</dbReference>
<dbReference type="EMBL" id="CP019434">
    <property type="protein sequence ID" value="APZ43656.1"/>
    <property type="molecule type" value="Genomic_DNA"/>
</dbReference>
<dbReference type="Pfam" id="PF00293">
    <property type="entry name" value="NUDIX"/>
    <property type="match status" value="1"/>
</dbReference>
<comment type="similarity">
    <text evidence="1 4">Belongs to the Nudix hydrolase family. NudJ subfamily.</text>
</comment>
<dbReference type="SUPFAM" id="SSF55811">
    <property type="entry name" value="Nudix"/>
    <property type="match status" value="1"/>
</dbReference>
<dbReference type="EC" id="3.6.1.-" evidence="4"/>
<dbReference type="InterPro" id="IPR000086">
    <property type="entry name" value="NUDIX_hydrolase_dom"/>
</dbReference>
<evidence type="ECO:0000259" key="5">
    <source>
        <dbReference type="PROSITE" id="PS51462"/>
    </source>
</evidence>
<comment type="subunit">
    <text evidence="2 4">Monomer.</text>
</comment>
<reference evidence="6 7" key="1">
    <citation type="submission" date="2017-01" db="EMBL/GenBank/DDBJ databases">
        <title>Draft sequence of Acidihalobacter ferrooxidans strain DSM 14175 (strain V8).</title>
        <authorList>
            <person name="Khaleque H.N."/>
            <person name="Ramsay J.P."/>
            <person name="Murphy R.J.T."/>
            <person name="Kaksonen A.H."/>
            <person name="Boxall N.J."/>
            <person name="Watkin E.L.J."/>
        </authorList>
    </citation>
    <scope>NUCLEOTIDE SEQUENCE [LARGE SCALE GENOMIC DNA]</scope>
    <source>
        <strain evidence="6 7">V8</strain>
    </source>
</reference>
<evidence type="ECO:0000313" key="6">
    <source>
        <dbReference type="EMBL" id="APZ43656.1"/>
    </source>
</evidence>
<protein>
    <recommendedName>
        <fullName evidence="3 4">Phosphatase NudJ</fullName>
        <ecNumber evidence="4">3.6.1.-</ecNumber>
    </recommendedName>
</protein>
<evidence type="ECO:0000313" key="7">
    <source>
        <dbReference type="Proteomes" id="UP000243807"/>
    </source>
</evidence>
<dbReference type="Proteomes" id="UP000243807">
    <property type="component" value="Chromosome"/>
</dbReference>
<sequence length="146" mass="16492">MRFTPHVTVVAIAEQAGRYLMVRERIDGRIRYNQPAGHLEEGESLLAAVVRETLEETAWHYQPEALIGLYRWISPDGITFLRATFCGHVTRHAPERALDTGIEAAQWLSLAQIHDLGAQLRSPMVLRGLEDYLAGVRYPLTVLQES</sequence>
<dbReference type="STRING" id="1765967.BW247_11620"/>
<accession>A0A1P8UIJ5</accession>
<evidence type="ECO:0000256" key="3">
    <source>
        <dbReference type="ARBA" id="ARBA00015552"/>
    </source>
</evidence>
<dbReference type="CDD" id="cd03675">
    <property type="entry name" value="NUDIX_Hydrolase"/>
    <property type="match status" value="1"/>
</dbReference>
<evidence type="ECO:0000256" key="1">
    <source>
        <dbReference type="ARBA" id="ARBA00007608"/>
    </source>
</evidence>
<dbReference type="KEGG" id="afy:BW247_11620"/>
<dbReference type="AlphaFoldDB" id="A0A1P8UIJ5"/>
<dbReference type="GO" id="GO:0017110">
    <property type="term" value="F:nucleoside diphosphate phosphatase activity"/>
    <property type="evidence" value="ECO:0007669"/>
    <property type="project" value="InterPro"/>
</dbReference>
<name>A0A1P8UIJ5_9GAMM</name>
<dbReference type="InterPro" id="IPR033713">
    <property type="entry name" value="NudJ"/>
</dbReference>
<dbReference type="InterPro" id="IPR015797">
    <property type="entry name" value="NUDIX_hydrolase-like_dom_sf"/>
</dbReference>
<keyword evidence="7" id="KW-1185">Reference proteome</keyword>
<dbReference type="OrthoDB" id="8594221at2"/>
<keyword evidence="4" id="KW-0460">Magnesium</keyword>
<proteinExistence type="inferred from homology"/>
<keyword evidence="4 6" id="KW-0378">Hydrolase</keyword>
<dbReference type="PANTHER" id="PTHR43222">
    <property type="entry name" value="NUDIX HYDROLASE 23"/>
    <property type="match status" value="1"/>
</dbReference>
<gene>
    <name evidence="4" type="primary">nudJ</name>
    <name evidence="6" type="ORF">BW247_11620</name>
</gene>
<dbReference type="Gene3D" id="3.90.79.10">
    <property type="entry name" value="Nucleoside Triphosphate Pyrophosphohydrolase"/>
    <property type="match status" value="1"/>
</dbReference>
<dbReference type="GO" id="GO:0004787">
    <property type="term" value="F:thiamine diphosphate phosphatase activity"/>
    <property type="evidence" value="ECO:0007669"/>
    <property type="project" value="InterPro"/>
</dbReference>
<dbReference type="RefSeq" id="WP_076837293.1">
    <property type="nucleotide sequence ID" value="NZ_CP019434.1"/>
</dbReference>
<dbReference type="PROSITE" id="PS51462">
    <property type="entry name" value="NUDIX"/>
    <property type="match status" value="1"/>
</dbReference>
<evidence type="ECO:0000256" key="2">
    <source>
        <dbReference type="ARBA" id="ARBA00011245"/>
    </source>
</evidence>
<organism evidence="6 7">
    <name type="scientific">Acidihalobacter ferrooxydans</name>
    <dbReference type="NCBI Taxonomy" id="1765967"/>
    <lineage>
        <taxon>Bacteria</taxon>
        <taxon>Pseudomonadati</taxon>
        <taxon>Pseudomonadota</taxon>
        <taxon>Gammaproteobacteria</taxon>
        <taxon>Chromatiales</taxon>
        <taxon>Ectothiorhodospiraceae</taxon>
        <taxon>Acidihalobacter</taxon>
    </lineage>
</organism>